<dbReference type="Gene3D" id="3.40.50.300">
    <property type="entry name" value="P-loop containing nucleotide triphosphate hydrolases"/>
    <property type="match status" value="2"/>
</dbReference>
<organism evidence="5 6">
    <name type="scientific">Brachybacterium rhamnosum</name>
    <dbReference type="NCBI Taxonomy" id="173361"/>
    <lineage>
        <taxon>Bacteria</taxon>
        <taxon>Bacillati</taxon>
        <taxon>Actinomycetota</taxon>
        <taxon>Actinomycetes</taxon>
        <taxon>Micrococcales</taxon>
        <taxon>Dermabacteraceae</taxon>
        <taxon>Brachybacterium</taxon>
    </lineage>
</organism>
<dbReference type="InterPro" id="IPR050319">
    <property type="entry name" value="ABC_transp_ATP-bind"/>
</dbReference>
<comment type="caution">
    <text evidence="5">The sequence shown here is derived from an EMBL/GenBank/DDBJ whole genome shotgun (WGS) entry which is preliminary data.</text>
</comment>
<dbReference type="GO" id="GO:0005524">
    <property type="term" value="F:ATP binding"/>
    <property type="evidence" value="ECO:0007669"/>
    <property type="project" value="UniProtKB-KW"/>
</dbReference>
<dbReference type="PROSITE" id="PS50893">
    <property type="entry name" value="ABC_TRANSPORTER_2"/>
    <property type="match status" value="2"/>
</dbReference>
<evidence type="ECO:0000259" key="4">
    <source>
        <dbReference type="PROSITE" id="PS50893"/>
    </source>
</evidence>
<dbReference type="NCBIfam" id="NF007739">
    <property type="entry name" value="PRK10419.1"/>
    <property type="match status" value="2"/>
</dbReference>
<dbReference type="PANTHER" id="PTHR43776">
    <property type="entry name" value="TRANSPORT ATP-BINDING PROTEIN"/>
    <property type="match status" value="1"/>
</dbReference>
<dbReference type="RefSeq" id="WP_343903788.1">
    <property type="nucleotide sequence ID" value="NZ_BAAAIS010000002.1"/>
</dbReference>
<keyword evidence="6" id="KW-1185">Reference proteome</keyword>
<dbReference type="PANTHER" id="PTHR43776:SF1">
    <property type="entry name" value="OLIGOPEPTIDE ABC TRANSPORTER, ATP-BINDING PROTEIN"/>
    <property type="match status" value="1"/>
</dbReference>
<dbReference type="InterPro" id="IPR017871">
    <property type="entry name" value="ABC_transporter-like_CS"/>
</dbReference>
<sequence length="654" mass="72231">MDRHASAPDDVTPILEVEDLTVRYAPKLHPALDAVDHVSFSIRPGEFVGLIGESGSGKSTLGTAVLRLTERPGSITGGTIRFDGMDITSMSQEELRPYRWRDFSTVFQSSMNALNPVVRVEDQFRDAIELHSSRRGGEVVERIKELFDLVLIDHRFIRAYPHELSGGMKQRVNLALALANDPKFVLLDEPTTGLDVVVQRSILEGVRRLQAEQGFAVLFISHDIGTVMDLSDRILVMYAGRIVEEHDTDDLLREPLHPYTKGLLGSYGDPRQETVRITYVPGRPPDLSQPLQGCPFAPRCPERIDRCLTDAPPLVEMPTTRTEGAVTALRLDAAGTWRPPRAACHGALLQRTEPGTPGLPERTVRFAGPAFEKSVGETTEALRGEVLLDVADVTKVFSSRQRLRRRETLAVDGVSFQLRRGMVTALVGQSGSGKSTLARMITGVDRPTSGSITFHGRQGPVDVGTLGGSGLRGYRSLVQMVFQDPYSSLNPNKTLEYILSRPLRNHRQMGRAELGAAIDELLERVALTPARRYRSRHAFELSGGQRQRVVIARALAAEPELIIADEPISSLDVSIRAEVLDLLQRLVADSDVGILYITHDLLSARMLADDVVVLNQGRVAEHGIAIDVIRDPQDEYTRRLLDAIPNPFADIYKP</sequence>
<dbReference type="CDD" id="cd03257">
    <property type="entry name" value="ABC_NikE_OppD_transporters"/>
    <property type="match status" value="2"/>
</dbReference>
<dbReference type="Proteomes" id="UP001597280">
    <property type="component" value="Unassembled WGS sequence"/>
</dbReference>
<keyword evidence="3 5" id="KW-0067">ATP-binding</keyword>
<dbReference type="Pfam" id="PF00005">
    <property type="entry name" value="ABC_tran"/>
    <property type="match status" value="2"/>
</dbReference>
<evidence type="ECO:0000313" key="5">
    <source>
        <dbReference type="EMBL" id="MFD1834483.1"/>
    </source>
</evidence>
<dbReference type="SUPFAM" id="SSF52540">
    <property type="entry name" value="P-loop containing nucleoside triphosphate hydrolases"/>
    <property type="match status" value="2"/>
</dbReference>
<accession>A0ABW4PYI2</accession>
<dbReference type="PROSITE" id="PS00211">
    <property type="entry name" value="ABC_TRANSPORTER_1"/>
    <property type="match status" value="2"/>
</dbReference>
<protein>
    <submittedName>
        <fullName evidence="5">ABC transporter ATP-binding protein</fullName>
    </submittedName>
</protein>
<gene>
    <name evidence="5" type="ORF">ACFSDA_05255</name>
</gene>
<dbReference type="NCBIfam" id="TIGR01727">
    <property type="entry name" value="oligo_HPY"/>
    <property type="match status" value="1"/>
</dbReference>
<dbReference type="InterPro" id="IPR003593">
    <property type="entry name" value="AAA+_ATPase"/>
</dbReference>
<keyword evidence="2" id="KW-0547">Nucleotide-binding</keyword>
<evidence type="ECO:0000256" key="3">
    <source>
        <dbReference type="ARBA" id="ARBA00022840"/>
    </source>
</evidence>
<evidence type="ECO:0000313" key="6">
    <source>
        <dbReference type="Proteomes" id="UP001597280"/>
    </source>
</evidence>
<evidence type="ECO:0000256" key="1">
    <source>
        <dbReference type="ARBA" id="ARBA00022448"/>
    </source>
</evidence>
<dbReference type="NCBIfam" id="NF008453">
    <property type="entry name" value="PRK11308.1"/>
    <property type="match status" value="2"/>
</dbReference>
<reference evidence="6" key="1">
    <citation type="journal article" date="2019" name="Int. J. Syst. Evol. Microbiol.">
        <title>The Global Catalogue of Microorganisms (GCM) 10K type strain sequencing project: providing services to taxonomists for standard genome sequencing and annotation.</title>
        <authorList>
            <consortium name="The Broad Institute Genomics Platform"/>
            <consortium name="The Broad Institute Genome Sequencing Center for Infectious Disease"/>
            <person name="Wu L."/>
            <person name="Ma J."/>
        </authorList>
    </citation>
    <scope>NUCLEOTIDE SEQUENCE [LARGE SCALE GENOMIC DNA]</scope>
    <source>
        <strain evidence="6">JCM 11650</strain>
    </source>
</reference>
<feature type="domain" description="ABC transporter" evidence="4">
    <location>
        <begin position="388"/>
        <end position="641"/>
    </location>
</feature>
<dbReference type="InterPro" id="IPR013563">
    <property type="entry name" value="Oligopep_ABC_C"/>
</dbReference>
<dbReference type="InterPro" id="IPR027417">
    <property type="entry name" value="P-loop_NTPase"/>
</dbReference>
<proteinExistence type="predicted"/>
<dbReference type="Pfam" id="PF08352">
    <property type="entry name" value="oligo_HPY"/>
    <property type="match status" value="1"/>
</dbReference>
<dbReference type="SMART" id="SM00382">
    <property type="entry name" value="AAA"/>
    <property type="match status" value="2"/>
</dbReference>
<feature type="domain" description="ABC transporter" evidence="4">
    <location>
        <begin position="15"/>
        <end position="264"/>
    </location>
</feature>
<keyword evidence="1" id="KW-0813">Transport</keyword>
<dbReference type="InterPro" id="IPR003439">
    <property type="entry name" value="ABC_transporter-like_ATP-bd"/>
</dbReference>
<dbReference type="EMBL" id="JBHUFL010000002">
    <property type="protein sequence ID" value="MFD1834483.1"/>
    <property type="molecule type" value="Genomic_DNA"/>
</dbReference>
<name>A0ABW4PYI2_9MICO</name>
<evidence type="ECO:0000256" key="2">
    <source>
        <dbReference type="ARBA" id="ARBA00022741"/>
    </source>
</evidence>